<dbReference type="RefSeq" id="WP_307374763.1">
    <property type="nucleotide sequence ID" value="NZ_JAUSUW010000010.1"/>
</dbReference>
<dbReference type="Proteomes" id="UP001238496">
    <property type="component" value="Unassembled WGS sequence"/>
</dbReference>
<keyword evidence="2" id="KW-1185">Reference proteome</keyword>
<sequence length="246" mass="28465">MNIAVSIAIPDDEEKQTELSFDELSDRAKEKARDNYRQNYPDDGWWDSSYEDFDKIADMMGICIATKQVPLMNGKNKSVPAIYFSGFWCQGDGACFEGNWYPEKDPLASLTKVMGHAPNDADLHEIAFGLAHLSERCNQLIPEARVKVEHNSRYYHSNSVSYDIDLPMPIHIQEGNELQHMVFDGLRTKLDLDDEAFETEVSDLLRRFMDWMYGLLEEEHEHLTSDEVIDQYLEEMKFDEDGEAIY</sequence>
<name>A0ABU0GCH5_9HYPH</name>
<accession>A0ABU0GCH5</accession>
<comment type="caution">
    <text evidence="1">The sequence shown here is derived from an EMBL/GenBank/DDBJ whole genome shotgun (WGS) entry which is preliminary data.</text>
</comment>
<protein>
    <submittedName>
        <fullName evidence="1">Uncharacterized protein</fullName>
    </submittedName>
</protein>
<evidence type="ECO:0000313" key="1">
    <source>
        <dbReference type="EMBL" id="MDQ0422317.1"/>
    </source>
</evidence>
<proteinExistence type="predicted"/>
<evidence type="ECO:0000313" key="2">
    <source>
        <dbReference type="Proteomes" id="UP001238496"/>
    </source>
</evidence>
<reference evidence="1 2" key="1">
    <citation type="submission" date="2023-07" db="EMBL/GenBank/DDBJ databases">
        <title>Genomic Encyclopedia of Type Strains, Phase IV (KMG-IV): sequencing the most valuable type-strain genomes for metagenomic binning, comparative biology and taxonomic classification.</title>
        <authorList>
            <person name="Goeker M."/>
        </authorList>
    </citation>
    <scope>NUCLEOTIDE SEQUENCE [LARGE SCALE GENOMIC DNA]</scope>
    <source>
        <strain evidence="1 2">DSM 1111</strain>
    </source>
</reference>
<organism evidence="1 2">
    <name type="scientific">Peteryoungia aggregata LMG 23059</name>
    <dbReference type="NCBI Taxonomy" id="1368425"/>
    <lineage>
        <taxon>Bacteria</taxon>
        <taxon>Pseudomonadati</taxon>
        <taxon>Pseudomonadota</taxon>
        <taxon>Alphaproteobacteria</taxon>
        <taxon>Hyphomicrobiales</taxon>
        <taxon>Rhizobiaceae</taxon>
        <taxon>Peteryoungia</taxon>
    </lineage>
</organism>
<gene>
    <name evidence="1" type="ORF">J2045_003365</name>
</gene>
<dbReference type="EMBL" id="JAUSUW010000010">
    <property type="protein sequence ID" value="MDQ0422317.1"/>
    <property type="molecule type" value="Genomic_DNA"/>
</dbReference>